<evidence type="ECO:0000256" key="7">
    <source>
        <dbReference type="ARBA" id="ARBA00033711"/>
    </source>
</evidence>
<dbReference type="PANTHER" id="PTHR37311:SF1">
    <property type="entry name" value="2-PHOSPHOSULFOLACTATE PHOSPHATASE-RELATED"/>
    <property type="match status" value="1"/>
</dbReference>
<gene>
    <name evidence="9" type="primary">comB</name>
    <name evidence="9" type="ORF">Rcae01_03549</name>
</gene>
<evidence type="ECO:0000256" key="3">
    <source>
        <dbReference type="ARBA" id="ARBA00012953"/>
    </source>
</evidence>
<dbReference type="InterPro" id="IPR005238">
    <property type="entry name" value="ComB-like"/>
</dbReference>
<name>A0ABP9VSF3_9BACT</name>
<evidence type="ECO:0000256" key="2">
    <source>
        <dbReference type="ARBA" id="ARBA00009997"/>
    </source>
</evidence>
<evidence type="ECO:0000256" key="4">
    <source>
        <dbReference type="ARBA" id="ARBA00021948"/>
    </source>
</evidence>
<evidence type="ECO:0000256" key="1">
    <source>
        <dbReference type="ARBA" id="ARBA00001946"/>
    </source>
</evidence>
<comment type="caution">
    <text evidence="9">The sequence shown here is derived from an EMBL/GenBank/DDBJ whole genome shotgun (WGS) entry which is preliminary data.</text>
</comment>
<evidence type="ECO:0000313" key="10">
    <source>
        <dbReference type="Proteomes" id="UP001416858"/>
    </source>
</evidence>
<accession>A0ABP9VSF3</accession>
<dbReference type="Proteomes" id="UP001416858">
    <property type="component" value="Unassembled WGS sequence"/>
</dbReference>
<dbReference type="EMBL" id="BAABRO010000008">
    <property type="protein sequence ID" value="GAA5508084.1"/>
    <property type="molecule type" value="Genomic_DNA"/>
</dbReference>
<protein>
    <recommendedName>
        <fullName evidence="4">Probable 2-phosphosulfolactate phosphatase</fullName>
        <ecNumber evidence="3">3.1.3.71</ecNumber>
    </recommendedName>
</protein>
<dbReference type="InterPro" id="IPR036702">
    <property type="entry name" value="ComB-like_sf"/>
</dbReference>
<evidence type="ECO:0000256" key="6">
    <source>
        <dbReference type="ARBA" id="ARBA00022842"/>
    </source>
</evidence>
<sequence length="279" mass="29406">MRLATSFLPSTNPIDETTDVAVVIDILRATTVMSVAIANGAEEITTTCDVQTAREIANNLSPPPLLCGERSCVPIEGFDCGNSPAEYSPSRVAGRHLIVTTTNGTKAIQAASLAKQVLLGSFVNQRAVAESLDPDACVALVCAGTDGFVTLEDVLFAGALVSHFQSRLDQRQLASLELNDESQIACEMWRSWFAPDAGESQARVSEPAGSTEAAGPSESAELSTEHAAALASRLSQSRGGKNLIRAGYEADLLRCAQVDSVSVVPRRIAIREGASVFGR</sequence>
<comment type="similarity">
    <text evidence="2">Belongs to the ComB family.</text>
</comment>
<dbReference type="Gene3D" id="3.90.1560.10">
    <property type="entry name" value="ComB-like"/>
    <property type="match status" value="1"/>
</dbReference>
<dbReference type="PANTHER" id="PTHR37311">
    <property type="entry name" value="2-PHOSPHOSULFOLACTATE PHOSPHATASE-RELATED"/>
    <property type="match status" value="1"/>
</dbReference>
<comment type="catalytic activity">
    <reaction evidence="7">
        <text>(2R)-O-phospho-3-sulfolactate + H2O = (2R)-3-sulfolactate + phosphate</text>
        <dbReference type="Rhea" id="RHEA:23416"/>
        <dbReference type="ChEBI" id="CHEBI:15377"/>
        <dbReference type="ChEBI" id="CHEBI:15597"/>
        <dbReference type="ChEBI" id="CHEBI:43474"/>
        <dbReference type="ChEBI" id="CHEBI:58738"/>
        <dbReference type="EC" id="3.1.3.71"/>
    </reaction>
</comment>
<proteinExistence type="inferred from homology"/>
<evidence type="ECO:0000256" key="5">
    <source>
        <dbReference type="ARBA" id="ARBA00022801"/>
    </source>
</evidence>
<keyword evidence="10" id="KW-1185">Reference proteome</keyword>
<dbReference type="SUPFAM" id="SSF142823">
    <property type="entry name" value="ComB-like"/>
    <property type="match status" value="2"/>
</dbReference>
<comment type="cofactor">
    <cofactor evidence="1">
        <name>Mg(2+)</name>
        <dbReference type="ChEBI" id="CHEBI:18420"/>
    </cofactor>
</comment>
<feature type="region of interest" description="Disordered" evidence="8">
    <location>
        <begin position="200"/>
        <end position="221"/>
    </location>
</feature>
<keyword evidence="6" id="KW-0460">Magnesium</keyword>
<evidence type="ECO:0000256" key="8">
    <source>
        <dbReference type="SAM" id="MobiDB-lite"/>
    </source>
</evidence>
<dbReference type="EC" id="3.1.3.71" evidence="3"/>
<reference evidence="9 10" key="1">
    <citation type="submission" date="2024-02" db="EMBL/GenBank/DDBJ databases">
        <title>Rhodopirellula caenicola NBRC 110016.</title>
        <authorList>
            <person name="Ichikawa N."/>
            <person name="Katano-Makiyama Y."/>
            <person name="Hidaka K."/>
        </authorList>
    </citation>
    <scope>NUCLEOTIDE SEQUENCE [LARGE SCALE GENOMIC DNA]</scope>
    <source>
        <strain evidence="9 10">NBRC 110016</strain>
    </source>
</reference>
<organism evidence="9 10">
    <name type="scientific">Novipirellula caenicola</name>
    <dbReference type="NCBI Taxonomy" id="1536901"/>
    <lineage>
        <taxon>Bacteria</taxon>
        <taxon>Pseudomonadati</taxon>
        <taxon>Planctomycetota</taxon>
        <taxon>Planctomycetia</taxon>
        <taxon>Pirellulales</taxon>
        <taxon>Pirellulaceae</taxon>
        <taxon>Novipirellula</taxon>
    </lineage>
</organism>
<dbReference type="RefSeq" id="WP_345684902.1">
    <property type="nucleotide sequence ID" value="NZ_BAABRO010000008.1"/>
</dbReference>
<evidence type="ECO:0000313" key="9">
    <source>
        <dbReference type="EMBL" id="GAA5508084.1"/>
    </source>
</evidence>
<dbReference type="Pfam" id="PF04029">
    <property type="entry name" value="2-ph_phosp"/>
    <property type="match status" value="1"/>
</dbReference>
<keyword evidence="5" id="KW-0378">Hydrolase</keyword>